<reference evidence="7" key="1">
    <citation type="submission" date="2015-06" db="EMBL/GenBank/DDBJ databases">
        <authorList>
            <person name="Lim Y.L."/>
            <person name="Ee R."/>
            <person name="Yong D."/>
            <person name="How K.Y."/>
            <person name="Yin W.F."/>
            <person name="Chan K.G."/>
        </authorList>
    </citation>
    <scope>NUCLEOTIDE SEQUENCE [LARGE SCALE GENOMIC DNA]</scope>
    <source>
        <strain evidence="7">DSM 25325</strain>
    </source>
</reference>
<dbReference type="Gene3D" id="3.30.1600.10">
    <property type="entry name" value="SIR2/SIRT2 'Small Domain"/>
    <property type="match status" value="1"/>
</dbReference>
<dbReference type="AlphaFoldDB" id="A0A0G3EIX7"/>
<comment type="caution">
    <text evidence="4">Lacks conserved residue(s) required for the propagation of feature annotation.</text>
</comment>
<keyword evidence="7" id="KW-1185">Reference proteome</keyword>
<accession>A0A0G3EIX7</accession>
<dbReference type="OrthoDB" id="9800582at2"/>
<dbReference type="InterPro" id="IPR003000">
    <property type="entry name" value="Sirtuin"/>
</dbReference>
<dbReference type="Gene3D" id="3.40.50.1220">
    <property type="entry name" value="TPP-binding domain"/>
    <property type="match status" value="1"/>
</dbReference>
<evidence type="ECO:0000256" key="1">
    <source>
        <dbReference type="ARBA" id="ARBA00012928"/>
    </source>
</evidence>
<keyword evidence="2" id="KW-0808">Transferase</keyword>
<dbReference type="RefSeq" id="WP_047212472.1">
    <property type="nucleotide sequence ID" value="NZ_CP011568.3"/>
</dbReference>
<dbReference type="SUPFAM" id="SSF52467">
    <property type="entry name" value="DHS-like NAD/FAD-binding domain"/>
    <property type="match status" value="1"/>
</dbReference>
<dbReference type="PATRIC" id="fig|445709.3.peg.141"/>
<evidence type="ECO:0000313" key="7">
    <source>
        <dbReference type="Proteomes" id="UP000036700"/>
    </source>
</evidence>
<dbReference type="GO" id="GO:0017136">
    <property type="term" value="F:histone deacetylase activity, NAD-dependent"/>
    <property type="evidence" value="ECO:0007669"/>
    <property type="project" value="TreeGrafter"/>
</dbReference>
<dbReference type="PANTHER" id="PTHR11085">
    <property type="entry name" value="NAD-DEPENDENT PROTEIN DEACYLASE SIRTUIN-5, MITOCHONDRIAL-RELATED"/>
    <property type="match status" value="1"/>
</dbReference>
<dbReference type="STRING" id="445709.ABW99_00615"/>
<organism evidence="6 7">
    <name type="scientific">Pandoraea thiooxydans</name>
    <dbReference type="NCBI Taxonomy" id="445709"/>
    <lineage>
        <taxon>Bacteria</taxon>
        <taxon>Pseudomonadati</taxon>
        <taxon>Pseudomonadota</taxon>
        <taxon>Betaproteobacteria</taxon>
        <taxon>Burkholderiales</taxon>
        <taxon>Burkholderiaceae</taxon>
        <taxon>Pandoraea</taxon>
    </lineage>
</organism>
<feature type="domain" description="Deacetylase sirtuin-type" evidence="5">
    <location>
        <begin position="2"/>
        <end position="276"/>
    </location>
</feature>
<dbReference type="KEGG" id="ptx:ABW99_00615"/>
<protein>
    <recommendedName>
        <fullName evidence="1">protein acetyllysine N-acetyltransferase</fullName>
        <ecNumber evidence="1">2.3.1.286</ecNumber>
    </recommendedName>
</protein>
<dbReference type="PANTHER" id="PTHR11085:SF4">
    <property type="entry name" value="NAD-DEPENDENT PROTEIN DEACYLASE"/>
    <property type="match status" value="1"/>
</dbReference>
<evidence type="ECO:0000256" key="4">
    <source>
        <dbReference type="PROSITE-ProRule" id="PRU00236"/>
    </source>
</evidence>
<dbReference type="InterPro" id="IPR026591">
    <property type="entry name" value="Sirtuin_cat_small_dom_sf"/>
</dbReference>
<dbReference type="GO" id="GO:0070403">
    <property type="term" value="F:NAD+ binding"/>
    <property type="evidence" value="ECO:0007669"/>
    <property type="project" value="InterPro"/>
</dbReference>
<dbReference type="InterPro" id="IPR029035">
    <property type="entry name" value="DHS-like_NAD/FAD-binding_dom"/>
</dbReference>
<evidence type="ECO:0000259" key="5">
    <source>
        <dbReference type="PROSITE" id="PS50305"/>
    </source>
</evidence>
<dbReference type="PROSITE" id="PS50305">
    <property type="entry name" value="SIRTUIN"/>
    <property type="match status" value="1"/>
</dbReference>
<dbReference type="Proteomes" id="UP000036700">
    <property type="component" value="Chromosome"/>
</dbReference>
<gene>
    <name evidence="6" type="ORF">ABW99_00615</name>
</gene>
<dbReference type="EC" id="2.3.1.286" evidence="1"/>
<evidence type="ECO:0000313" key="6">
    <source>
        <dbReference type="EMBL" id="AKJ66953.1"/>
    </source>
</evidence>
<evidence type="ECO:0000256" key="2">
    <source>
        <dbReference type="ARBA" id="ARBA00022679"/>
    </source>
</evidence>
<dbReference type="EMBL" id="CP011568">
    <property type="protein sequence ID" value="AKJ66953.1"/>
    <property type="molecule type" value="Genomic_DNA"/>
</dbReference>
<evidence type="ECO:0000256" key="3">
    <source>
        <dbReference type="ARBA" id="ARBA00023027"/>
    </source>
</evidence>
<dbReference type="Pfam" id="PF02146">
    <property type="entry name" value="SIR2"/>
    <property type="match status" value="1"/>
</dbReference>
<dbReference type="InterPro" id="IPR026590">
    <property type="entry name" value="Ssirtuin_cat_dom"/>
</dbReference>
<keyword evidence="3" id="KW-0520">NAD</keyword>
<name>A0A0G3EIX7_9BURK</name>
<proteinExistence type="predicted"/>
<dbReference type="InterPro" id="IPR050134">
    <property type="entry name" value="NAD-dep_sirtuin_deacylases"/>
</dbReference>
<sequence length="276" mass="30888">MALSVHEKLNLAADWLRAADGLLVTAGAGMGVDSGLPDFRGRAGFWRAYPVLKPVGINFEDIASPDAMRRMPTLAWGFYGHMLGLYRKTEPHDGFNILRHWGERMEHGLFVFTSNVDGHFQKAGYPDDRIVECHGSIHFLQCFKTCSRNIWSANMVDPQVDANSCRLQSDIPTCPKCGAMARPNVLMFDDYDWIDDRTELQQERMERWLSRVSRLVVVELGAGKAIPTVRMLSEKNGPRIIRINPRDFAIASYRGVGIPGRALEVLGMLNALLVAG</sequence>